<comment type="caution">
    <text evidence="2">The sequence shown here is derived from an EMBL/GenBank/DDBJ whole genome shotgun (WGS) entry which is preliminary data.</text>
</comment>
<evidence type="ECO:0000313" key="2">
    <source>
        <dbReference type="EMBL" id="EJZ08032.1"/>
    </source>
</evidence>
<dbReference type="InterPro" id="IPR015939">
    <property type="entry name" value="Fum_Rdtase/Succ_DH_flav-like_C"/>
</dbReference>
<dbReference type="AlphaFoldDB" id="K0ULK7"/>
<evidence type="ECO:0000259" key="1">
    <source>
        <dbReference type="Pfam" id="PF02910"/>
    </source>
</evidence>
<evidence type="ECO:0000313" key="3">
    <source>
        <dbReference type="Proteomes" id="UP000006043"/>
    </source>
</evidence>
<dbReference type="SUPFAM" id="SSF46977">
    <property type="entry name" value="Succinate dehydrogenase/fumarate reductase flavoprotein C-terminal domain"/>
    <property type="match status" value="1"/>
</dbReference>
<dbReference type="HOGENOM" id="CLU_2643866_0_0_11"/>
<dbReference type="Gene3D" id="1.20.58.100">
    <property type="entry name" value="Fumarate reductase/succinate dehydrogenase flavoprotein-like, C-terminal domain"/>
    <property type="match status" value="1"/>
</dbReference>
<feature type="domain" description="Fumarate reductase/succinate dehydrogenase flavoprotein-like C-terminal" evidence="1">
    <location>
        <begin position="17"/>
        <end position="71"/>
    </location>
</feature>
<accession>K0ULK7</accession>
<dbReference type="Pfam" id="PF02910">
    <property type="entry name" value="Succ_DH_flav_C"/>
    <property type="match status" value="1"/>
</dbReference>
<sequence>AVLADARAVQPASRESFEDAALTITARAIAAAALARTESRGCHHRSDHPDTDPAQEHSVTIRAIAGRPALDTATVVC</sequence>
<keyword evidence="2" id="KW-0560">Oxidoreductase</keyword>
<dbReference type="GO" id="GO:0008734">
    <property type="term" value="F:L-aspartate oxidase activity"/>
    <property type="evidence" value="ECO:0007669"/>
    <property type="project" value="UniProtKB-EC"/>
</dbReference>
<organism evidence="2 3">
    <name type="scientific">Mycolicibacterium fortuitum subsp. fortuitum DSM 46621 = ATCC 6841 = JCM 6387</name>
    <dbReference type="NCBI Taxonomy" id="1214102"/>
    <lineage>
        <taxon>Bacteria</taxon>
        <taxon>Bacillati</taxon>
        <taxon>Actinomycetota</taxon>
        <taxon>Actinomycetes</taxon>
        <taxon>Mycobacteriales</taxon>
        <taxon>Mycobacteriaceae</taxon>
        <taxon>Mycolicibacterium</taxon>
    </lineage>
</organism>
<feature type="non-terminal residue" evidence="2">
    <location>
        <position position="1"/>
    </location>
</feature>
<name>K0ULK7_MYCFO</name>
<protein>
    <submittedName>
        <fullName evidence="2">L-aspartate oxidase</fullName>
        <ecNumber evidence="2">1.4.3.16</ecNumber>
    </submittedName>
</protein>
<gene>
    <name evidence="2" type="ORF">MFORT_25127</name>
</gene>
<dbReference type="EC" id="1.4.3.16" evidence="2"/>
<dbReference type="EMBL" id="ALQB01000143">
    <property type="protein sequence ID" value="EJZ08032.1"/>
    <property type="molecule type" value="Genomic_DNA"/>
</dbReference>
<proteinExistence type="predicted"/>
<dbReference type="InterPro" id="IPR037099">
    <property type="entry name" value="Fum_R/Succ_DH_flav-like_C_sf"/>
</dbReference>
<reference evidence="2 3" key="1">
    <citation type="journal article" date="2012" name="J. Bacteriol.">
        <title>Complete Genome Sequence of Mycobacterium fortuitum subsp. fortuitum Type Strain DSM46621.</title>
        <authorList>
            <person name="Ho Y.S."/>
            <person name="Adroub S.A."/>
            <person name="Aleisa F."/>
            <person name="Mahmood H."/>
            <person name="Othoum G."/>
            <person name="Rashid F."/>
            <person name="Zaher M."/>
            <person name="Ali S."/>
            <person name="Bitter W."/>
            <person name="Pain A."/>
            <person name="Abdallah A.M."/>
        </authorList>
    </citation>
    <scope>NUCLEOTIDE SEQUENCE [LARGE SCALE GENOMIC DNA]</scope>
    <source>
        <strain evidence="3">DSM46621</strain>
    </source>
</reference>
<dbReference type="Proteomes" id="UP000006043">
    <property type="component" value="Unassembled WGS sequence"/>
</dbReference>
<dbReference type="PATRIC" id="fig|1214102.3.peg.4954"/>